<evidence type="ECO:0000256" key="1">
    <source>
        <dbReference type="SAM" id="MobiDB-lite"/>
    </source>
</evidence>
<sequence>MSLILPHKKKSIGDKFGERGGLATGAIRPIHRLGNNMSATSRALREKGLSGTHLPNTSQGKPFCEDGKRISFVQHDELRVSVQEFFGSFTTLASRCRGRHTPVLARSKRIDTPLPCQQQPTSSDPVEGHFKDKEPAIQDQASRGHRVAVKSCRKLTGCQETVAPRQGRPPWRSRLVCHRSGVREALGSNPGHGMGGAPPFLSSPAGSFHVTEIVGVAAACASYYASSRHASARRVSVSATSAKIVDVRERHSWRSQDTRGDPPPTLVPCFRLVTTRATRRRNAARSKATTPAPPPPSQKKKRPFPKQQSANTVILQPTTFFLRMTTHPPSPLCFYAPGKSAPINDNSTIVCANHIQFTQERKRPHIWAAANGETTPARLNEVRRRAKTYGGYKGYTDKRYKCGIAATRRALNWRAVFSSCVCLWDFQRRYIEVDIAIGSQFIRHALEYSEPIADLQRKHVASAIMPGLYCHCDDSSLGMYFSPEYFPQLQVGIVPDDAVGGGFSRGSPFSPAPSFRRCSIFTSIPSSALKTSLLRAAQISSLTIYRRQSNRTYTAGTTEMRRSGQCGQSNELYKFLADRSTMIRIRKPEF</sequence>
<proteinExistence type="predicted"/>
<accession>A0ABQ9GCZ7</accession>
<reference evidence="2 3" key="1">
    <citation type="submission" date="2023-02" db="EMBL/GenBank/DDBJ databases">
        <title>LHISI_Scaffold_Assembly.</title>
        <authorList>
            <person name="Stuart O.P."/>
            <person name="Cleave R."/>
            <person name="Magrath M.J.L."/>
            <person name="Mikheyev A.S."/>
        </authorList>
    </citation>
    <scope>NUCLEOTIDE SEQUENCE [LARGE SCALE GENOMIC DNA]</scope>
    <source>
        <strain evidence="2">Daus_M_001</strain>
        <tissue evidence="2">Leg muscle</tissue>
    </source>
</reference>
<evidence type="ECO:0000313" key="2">
    <source>
        <dbReference type="EMBL" id="KAJ8870275.1"/>
    </source>
</evidence>
<gene>
    <name evidence="2" type="ORF">PR048_029296</name>
</gene>
<protein>
    <submittedName>
        <fullName evidence="2">Uncharacterized protein</fullName>
    </submittedName>
</protein>
<feature type="region of interest" description="Disordered" evidence="1">
    <location>
        <begin position="250"/>
        <end position="309"/>
    </location>
</feature>
<name>A0ABQ9GCZ7_9NEOP</name>
<dbReference type="Proteomes" id="UP001159363">
    <property type="component" value="Chromosome 12"/>
</dbReference>
<keyword evidence="3" id="KW-1185">Reference proteome</keyword>
<evidence type="ECO:0000313" key="3">
    <source>
        <dbReference type="Proteomes" id="UP001159363"/>
    </source>
</evidence>
<feature type="compositionally biased region" description="Basic and acidic residues" evidence="1">
    <location>
        <begin position="250"/>
        <end position="260"/>
    </location>
</feature>
<dbReference type="EMBL" id="JARBHB010000013">
    <property type="protein sequence ID" value="KAJ8870275.1"/>
    <property type="molecule type" value="Genomic_DNA"/>
</dbReference>
<organism evidence="2 3">
    <name type="scientific">Dryococelus australis</name>
    <dbReference type="NCBI Taxonomy" id="614101"/>
    <lineage>
        <taxon>Eukaryota</taxon>
        <taxon>Metazoa</taxon>
        <taxon>Ecdysozoa</taxon>
        <taxon>Arthropoda</taxon>
        <taxon>Hexapoda</taxon>
        <taxon>Insecta</taxon>
        <taxon>Pterygota</taxon>
        <taxon>Neoptera</taxon>
        <taxon>Polyneoptera</taxon>
        <taxon>Phasmatodea</taxon>
        <taxon>Verophasmatodea</taxon>
        <taxon>Anareolatae</taxon>
        <taxon>Phasmatidae</taxon>
        <taxon>Eurycanthinae</taxon>
        <taxon>Dryococelus</taxon>
    </lineage>
</organism>
<comment type="caution">
    <text evidence="2">The sequence shown here is derived from an EMBL/GenBank/DDBJ whole genome shotgun (WGS) entry which is preliminary data.</text>
</comment>